<comment type="caution">
    <text evidence="13">The sequence shown here is derived from an EMBL/GenBank/DDBJ whole genome shotgun (WGS) entry which is preliminary data.</text>
</comment>
<sequence length="690" mass="74562">MPNLLIELFSEEIPARMQGRASADLKKLVTDGLVEAGLTYASAGAFSTPRRLTLTVEGLLAASAPTREERRGPKVDAPEKAIEGFLRGAGVTREQCEERTDKKGTVLFAVIEKPGRPAAEIVAEVLENAVRTFPWPKSMRWGAGSLRWVRPLHSIICLLSDEGGSDVVPLDIDGIVAGRTTRGHRFMGSDAFEVTSFDDYAAKLKRAKVVLSAEEREATIWHDATNAAFAAGLEVVEDRGLLAEVAGLVEWPVVLMGQIGEDFLGLPPEVLQTSMKEHQKFFSVKNPATGRIEGFVTVANVEAADDGATILAGNNKVLSARLSDAKFFWENDLRVAKTQGLEAWTDRLSNVTFHNKLGSQKDRIERIAALSRELAPMVGAEADLADKAARVAKADLSSEMVYEFPELQGLMGRYYADAAGLPTEVAAAAQEHYSPLGPSDDVPTAPVSVAVALADKLDTLAGFWAIDEKPTGSKDPYALRRAALGVIRLVLVNGLALPLTDAFAKAFKAHGDEAPVDDLLSFFHDRLKVHLKGEGVRHDVIDAVLAMDGNDNLALVEARAKALSDALGTEDGANLVQGFKRANNILAQAEEKDGVEYSFGADVKFSETDEERALFKALDHADGRIKPAMQANDFAGAMAAMASLRAPIDAFFEAVQVNSDNQIVRRNRLNLLSRIRNTCLQVADLTRLDG</sequence>
<comment type="catalytic activity">
    <reaction evidence="10 11">
        <text>tRNA(Gly) + glycine + ATP = glycyl-tRNA(Gly) + AMP + diphosphate</text>
        <dbReference type="Rhea" id="RHEA:16013"/>
        <dbReference type="Rhea" id="RHEA-COMP:9664"/>
        <dbReference type="Rhea" id="RHEA-COMP:9683"/>
        <dbReference type="ChEBI" id="CHEBI:30616"/>
        <dbReference type="ChEBI" id="CHEBI:33019"/>
        <dbReference type="ChEBI" id="CHEBI:57305"/>
        <dbReference type="ChEBI" id="CHEBI:78442"/>
        <dbReference type="ChEBI" id="CHEBI:78522"/>
        <dbReference type="ChEBI" id="CHEBI:456215"/>
        <dbReference type="EC" id="6.1.1.14"/>
    </reaction>
</comment>
<comment type="subcellular location">
    <subcellularLocation>
        <location evidence="1 11">Cytoplasm</location>
    </subcellularLocation>
</comment>
<dbReference type="PANTHER" id="PTHR30075">
    <property type="entry name" value="GLYCYL-TRNA SYNTHETASE"/>
    <property type="match status" value="1"/>
</dbReference>
<evidence type="ECO:0000256" key="2">
    <source>
        <dbReference type="ARBA" id="ARBA00008226"/>
    </source>
</evidence>
<proteinExistence type="inferred from homology"/>
<keyword evidence="7 11" id="KW-0067">ATP-binding</keyword>
<dbReference type="GO" id="GO:0005524">
    <property type="term" value="F:ATP binding"/>
    <property type="evidence" value="ECO:0007669"/>
    <property type="project" value="UniProtKB-UniRule"/>
</dbReference>
<dbReference type="GO" id="GO:0005829">
    <property type="term" value="C:cytosol"/>
    <property type="evidence" value="ECO:0007669"/>
    <property type="project" value="TreeGrafter"/>
</dbReference>
<dbReference type="GO" id="GO:0004820">
    <property type="term" value="F:glycine-tRNA ligase activity"/>
    <property type="evidence" value="ECO:0007669"/>
    <property type="project" value="UniProtKB-UniRule"/>
</dbReference>
<organism evidence="13 14">
    <name type="scientific">Salipiger pallidus</name>
    <dbReference type="NCBI Taxonomy" id="1775170"/>
    <lineage>
        <taxon>Bacteria</taxon>
        <taxon>Pseudomonadati</taxon>
        <taxon>Pseudomonadota</taxon>
        <taxon>Alphaproteobacteria</taxon>
        <taxon>Rhodobacterales</taxon>
        <taxon>Roseobacteraceae</taxon>
        <taxon>Salipiger</taxon>
    </lineage>
</organism>
<reference evidence="13" key="1">
    <citation type="journal article" date="2014" name="Int. J. Syst. Evol. Microbiol.">
        <title>Complete genome sequence of Corynebacterium casei LMG S-19264T (=DSM 44701T), isolated from a smear-ripened cheese.</title>
        <authorList>
            <consortium name="US DOE Joint Genome Institute (JGI-PGF)"/>
            <person name="Walter F."/>
            <person name="Albersmeier A."/>
            <person name="Kalinowski J."/>
            <person name="Ruckert C."/>
        </authorList>
    </citation>
    <scope>NUCLEOTIDE SEQUENCE</scope>
    <source>
        <strain evidence="13">CGMCC 1.15762</strain>
    </source>
</reference>
<dbReference type="Pfam" id="PF02092">
    <property type="entry name" value="tRNA_synt_2f"/>
    <property type="match status" value="1"/>
</dbReference>
<dbReference type="AlphaFoldDB" id="A0A8J2ZJW7"/>
<keyword evidence="4 11" id="KW-0963">Cytoplasm</keyword>
<dbReference type="InterPro" id="IPR015944">
    <property type="entry name" value="Gly-tRNA-synth_bsu"/>
</dbReference>
<evidence type="ECO:0000256" key="8">
    <source>
        <dbReference type="ARBA" id="ARBA00022917"/>
    </source>
</evidence>
<evidence type="ECO:0000256" key="5">
    <source>
        <dbReference type="ARBA" id="ARBA00022598"/>
    </source>
</evidence>
<evidence type="ECO:0000256" key="11">
    <source>
        <dbReference type="HAMAP-Rule" id="MF_00255"/>
    </source>
</evidence>
<evidence type="ECO:0000256" key="6">
    <source>
        <dbReference type="ARBA" id="ARBA00022741"/>
    </source>
</evidence>
<accession>A0A8J2ZJW7</accession>
<dbReference type="Proteomes" id="UP000617145">
    <property type="component" value="Unassembled WGS sequence"/>
</dbReference>
<keyword evidence="9 11" id="KW-0030">Aminoacyl-tRNA synthetase</keyword>
<dbReference type="RefSeq" id="WP_188790265.1">
    <property type="nucleotide sequence ID" value="NZ_BMJV01000004.1"/>
</dbReference>
<name>A0A8J2ZJW7_9RHOB</name>
<dbReference type="InterPro" id="IPR006194">
    <property type="entry name" value="Gly-tRNA-synth_heterodimer"/>
</dbReference>
<dbReference type="Pfam" id="PF05746">
    <property type="entry name" value="DALR_1"/>
    <property type="match status" value="1"/>
</dbReference>
<evidence type="ECO:0000256" key="10">
    <source>
        <dbReference type="ARBA" id="ARBA00047937"/>
    </source>
</evidence>
<dbReference type="HAMAP" id="MF_00255">
    <property type="entry name" value="Gly_tRNA_synth_beta"/>
    <property type="match status" value="1"/>
</dbReference>
<keyword evidence="5 11" id="KW-0436">Ligase</keyword>
<keyword evidence="6 11" id="KW-0547">Nucleotide-binding</keyword>
<dbReference type="NCBIfam" id="TIGR00211">
    <property type="entry name" value="glyS"/>
    <property type="match status" value="1"/>
</dbReference>
<gene>
    <name evidence="11 13" type="primary">glyS</name>
    <name evidence="13" type="ORF">GCM10011415_21850</name>
</gene>
<evidence type="ECO:0000313" key="13">
    <source>
        <dbReference type="EMBL" id="GGG73222.1"/>
    </source>
</evidence>
<dbReference type="PRINTS" id="PR01045">
    <property type="entry name" value="TRNASYNTHGB"/>
</dbReference>
<keyword evidence="8 11" id="KW-0648">Protein biosynthesis</keyword>
<keyword evidence="14" id="KW-1185">Reference proteome</keyword>
<dbReference type="EC" id="6.1.1.14" evidence="11"/>
<protein>
    <recommendedName>
        <fullName evidence="11">Glycine--tRNA ligase beta subunit</fullName>
        <ecNumber evidence="11">6.1.1.14</ecNumber>
    </recommendedName>
    <alternativeName>
        <fullName evidence="11">Glycyl-tRNA synthetase beta subunit</fullName>
        <shortName evidence="11">GlyRS</shortName>
    </alternativeName>
</protein>
<evidence type="ECO:0000256" key="3">
    <source>
        <dbReference type="ARBA" id="ARBA00011209"/>
    </source>
</evidence>
<reference evidence="13" key="2">
    <citation type="submission" date="2020-09" db="EMBL/GenBank/DDBJ databases">
        <authorList>
            <person name="Sun Q."/>
            <person name="Zhou Y."/>
        </authorList>
    </citation>
    <scope>NUCLEOTIDE SEQUENCE</scope>
    <source>
        <strain evidence="13">CGMCC 1.15762</strain>
    </source>
</reference>
<dbReference type="EMBL" id="BMJV01000004">
    <property type="protein sequence ID" value="GGG73222.1"/>
    <property type="molecule type" value="Genomic_DNA"/>
</dbReference>
<dbReference type="PROSITE" id="PS50861">
    <property type="entry name" value="AA_TRNA_LIGASE_II_GLYAB"/>
    <property type="match status" value="1"/>
</dbReference>
<dbReference type="GO" id="GO:0006426">
    <property type="term" value="P:glycyl-tRNA aminoacylation"/>
    <property type="evidence" value="ECO:0007669"/>
    <property type="project" value="UniProtKB-UniRule"/>
</dbReference>
<feature type="domain" description="DALR anticodon binding" evidence="12">
    <location>
        <begin position="579"/>
        <end position="678"/>
    </location>
</feature>
<evidence type="ECO:0000256" key="9">
    <source>
        <dbReference type="ARBA" id="ARBA00023146"/>
    </source>
</evidence>
<dbReference type="PANTHER" id="PTHR30075:SF2">
    <property type="entry name" value="GLYCINE--TRNA LIGASE, CHLOROPLASTIC_MITOCHONDRIAL 2"/>
    <property type="match status" value="1"/>
</dbReference>
<dbReference type="SUPFAM" id="SSF109604">
    <property type="entry name" value="HD-domain/PDEase-like"/>
    <property type="match status" value="1"/>
</dbReference>
<evidence type="ECO:0000256" key="1">
    <source>
        <dbReference type="ARBA" id="ARBA00004496"/>
    </source>
</evidence>
<dbReference type="GO" id="GO:0006420">
    <property type="term" value="P:arginyl-tRNA aminoacylation"/>
    <property type="evidence" value="ECO:0007669"/>
    <property type="project" value="InterPro"/>
</dbReference>
<dbReference type="InterPro" id="IPR008909">
    <property type="entry name" value="DALR_anticod-bd"/>
</dbReference>
<evidence type="ECO:0000259" key="12">
    <source>
        <dbReference type="Pfam" id="PF05746"/>
    </source>
</evidence>
<comment type="similarity">
    <text evidence="2 11">Belongs to the class-II aminoacyl-tRNA synthetase family.</text>
</comment>
<dbReference type="GO" id="GO:0004814">
    <property type="term" value="F:arginine-tRNA ligase activity"/>
    <property type="evidence" value="ECO:0007669"/>
    <property type="project" value="InterPro"/>
</dbReference>
<evidence type="ECO:0000313" key="14">
    <source>
        <dbReference type="Proteomes" id="UP000617145"/>
    </source>
</evidence>
<evidence type="ECO:0000256" key="4">
    <source>
        <dbReference type="ARBA" id="ARBA00022490"/>
    </source>
</evidence>
<comment type="subunit">
    <text evidence="3 11">Tetramer of two alpha and two beta subunits.</text>
</comment>
<evidence type="ECO:0000256" key="7">
    <source>
        <dbReference type="ARBA" id="ARBA00022840"/>
    </source>
</evidence>